<evidence type="ECO:0000256" key="1">
    <source>
        <dbReference type="ARBA" id="ARBA00001656"/>
    </source>
</evidence>
<evidence type="ECO:0000256" key="13">
    <source>
        <dbReference type="SAM" id="MobiDB-lite"/>
    </source>
</evidence>
<dbReference type="PRINTS" id="PR00722">
    <property type="entry name" value="CHYMOTRYPSIN"/>
</dbReference>
<feature type="transmembrane region" description="Helical" evidence="14">
    <location>
        <begin position="1211"/>
        <end position="1234"/>
    </location>
</feature>
<dbReference type="SMART" id="SM00020">
    <property type="entry name" value="Tryp_SPc"/>
    <property type="match status" value="2"/>
</dbReference>
<feature type="domain" description="MARVEL" evidence="16">
    <location>
        <begin position="1205"/>
        <end position="1332"/>
    </location>
</feature>
<evidence type="ECO:0000313" key="17">
    <source>
        <dbReference type="EMBL" id="OUC40834.1"/>
    </source>
</evidence>
<evidence type="ECO:0000256" key="12">
    <source>
        <dbReference type="SAM" id="Coils"/>
    </source>
</evidence>
<evidence type="ECO:0000259" key="16">
    <source>
        <dbReference type="PROSITE" id="PS51225"/>
    </source>
</evidence>
<dbReference type="CDD" id="cd00190">
    <property type="entry name" value="Tryp_SPc"/>
    <property type="match status" value="1"/>
</dbReference>
<keyword evidence="11" id="KW-0720">Serine protease</keyword>
<evidence type="ECO:0000256" key="14">
    <source>
        <dbReference type="SAM" id="Phobius"/>
    </source>
</evidence>
<dbReference type="PROSITE" id="PS00135">
    <property type="entry name" value="TRYPSIN_SER"/>
    <property type="match status" value="2"/>
</dbReference>
<dbReference type="EMBL" id="LVZM01022275">
    <property type="protein sequence ID" value="OUC40834.1"/>
    <property type="molecule type" value="Genomic_DNA"/>
</dbReference>
<comment type="catalytic activity">
    <reaction evidence="1">
        <text>Preferential cleavage: Arg-|-Xaa, Lys-|-Xaa.</text>
        <dbReference type="EC" id="3.4.21.10"/>
    </reaction>
</comment>
<feature type="transmembrane region" description="Helical" evidence="14">
    <location>
        <begin position="1143"/>
        <end position="1160"/>
    </location>
</feature>
<dbReference type="InterPro" id="IPR008253">
    <property type="entry name" value="Marvel"/>
</dbReference>
<comment type="caution">
    <text evidence="17">The sequence shown here is derived from an EMBL/GenBank/DDBJ whole genome shotgun (WGS) entry which is preliminary data.</text>
</comment>
<dbReference type="EC" id="3.4.21.10" evidence="3"/>
<evidence type="ECO:0000256" key="5">
    <source>
        <dbReference type="ARBA" id="ARBA00022692"/>
    </source>
</evidence>
<organism evidence="17 18">
    <name type="scientific">Trichinella nativa</name>
    <dbReference type="NCBI Taxonomy" id="6335"/>
    <lineage>
        <taxon>Eukaryota</taxon>
        <taxon>Metazoa</taxon>
        <taxon>Ecdysozoa</taxon>
        <taxon>Nematoda</taxon>
        <taxon>Enoplea</taxon>
        <taxon>Dorylaimia</taxon>
        <taxon>Trichinellida</taxon>
        <taxon>Trichinellidae</taxon>
        <taxon>Trichinella</taxon>
    </lineage>
</organism>
<protein>
    <recommendedName>
        <fullName evidence="4">Acrosin</fullName>
        <ecNumber evidence="3">3.4.21.10</ecNumber>
    </recommendedName>
</protein>
<keyword evidence="11" id="KW-0378">Hydrolase</keyword>
<dbReference type="InterPro" id="IPR001314">
    <property type="entry name" value="Peptidase_S1A"/>
</dbReference>
<evidence type="ECO:0000256" key="10">
    <source>
        <dbReference type="PROSITE-ProRule" id="PRU00581"/>
    </source>
</evidence>
<sequence>MSNNNNNNQSEGEKKNSDIVLRADAYEKINDEQRSKVMHEMLKNVLLASLKHATDDIEHSKQFLKMYSDCCDIPANEIVLQLESSHFPFSAGTGKGSSEINNLSLLLSNMYLRLEKLVQEKGVGLVDLKFETLPSCEKEDYHALCFRSRLLSRQLCSICISLNKPHPTSDSKMKLIDENFVKAKLGSYLEQMAEQNTQVLLETERVNWLREGVAMWNGIPYSRNATLKIADQTEELNFAKGAVMRLKHFIEVLYNLLKQCEQKYHGILLANDCKPPEKFITRSLLAADAKRFLDNLWADMFRYEKVTEQQNEQIKEKKIRFHACETKVRALQIAKETFEREIKMRTELLNSLRLQCESDDKTVQHCSFMQAIQECMNNECNKSTANDQKNLNELLDEAEWAMQADTEWIAEEIQKFKENCQKEKTEHKDESAELQKKYSELLEELKNANSDITAKNQAYNSISRNMHLISQFITVHQWQKQQIIDSFYWTKLTERIKLENHILSGQLQASWKNNLELMELKSNLENENLQYTACLEKLEGELNAFIPQIAGEEFYGKCLELDNKEKDNEEIYLKQNEIITEEIKYLNEVSHHLQGKKAHLERCIKKIDQDGKELTKKIAELESMENKMKICIEKVMNMYFQIIIRNSEIVNSPYCGKSVHQEKLTYHKKIQNRIVGGWKAYDGSLPWMVHLTFPAKEGFSQMCGGSLISLDGKNSTCLVLTAAHCVKLGNRYKEPGDILVAIRQNHLKHARNEAMFFHVKNYVSHFFHEDSLENDIAILRLEKWVLFTKYVRPLCLPSANMRLPIGEECYAAGWGRTNVEKEEGMLKIVKMRLQMSKFCPRPFIQEKMLCAGNLGGGHDVCNGDSGGPLFCMVGDRFYLFGIVSFGYNDCALQGASSAFVRVTNHIRPVCLPKVNMELPSDADCYASGWGKTYEEDHGYLKVVQVKLQDAFFCPKEYRSDNMICAGNLEGGHSICQGDSGGPLFCLIDDRFYQIGIASFSYVACDLPNTAAVFVRVNTYLEWIEMAGRKLSLSKIKNTKRETYSSIYLPKIQSTVANSLLAKAYQSPFEKSPSRLIAAMGVHAYLHKCCSGKLLRHTFVMNTDVHAHLPPYMYTQTDTYQLKKCIQNNAHLRFQGSFMIAKELFGIIGLIVLPLFSKYIIYSMTDFSDFKGALNFGKFYVHIEMDMTGRAYGAGMAGSEINWRKAIQNPRCILRAVCMLFAIIVFGSISSRAWYKNPGGDVICLFGESNFSCALGNGLGILSFLMCIAMIVSGIMTFLWFIAFCTLANKWSSMKLTDAMKVAASPCEAAIAFSFFSTISWAGLAFLGWKRYKEGAESAFAPTYDQDFSASPYTYPTGYAEEPYQQSTFPGSTQSTFAPTNFEAPYQPPTY</sequence>
<evidence type="ECO:0000259" key="15">
    <source>
        <dbReference type="PROSITE" id="PS50240"/>
    </source>
</evidence>
<keyword evidence="6 14" id="KW-1133">Transmembrane helix</keyword>
<evidence type="ECO:0000256" key="7">
    <source>
        <dbReference type="ARBA" id="ARBA00023136"/>
    </source>
</evidence>
<dbReference type="PROSITE" id="PS50240">
    <property type="entry name" value="TRYPSIN_DOM"/>
    <property type="match status" value="2"/>
</dbReference>
<dbReference type="PROSITE" id="PS51225">
    <property type="entry name" value="MARVEL"/>
    <property type="match status" value="1"/>
</dbReference>
<feature type="region of interest" description="Disordered" evidence="13">
    <location>
        <begin position="1364"/>
        <end position="1390"/>
    </location>
</feature>
<feature type="transmembrane region" description="Helical" evidence="14">
    <location>
        <begin position="1254"/>
        <end position="1287"/>
    </location>
</feature>
<proteinExistence type="inferred from homology"/>
<evidence type="ECO:0000256" key="6">
    <source>
        <dbReference type="ARBA" id="ARBA00022989"/>
    </source>
</evidence>
<dbReference type="PANTHER" id="PTHR24252:SF8">
    <property type="entry name" value="ACROSIN"/>
    <property type="match status" value="1"/>
</dbReference>
<feature type="transmembrane region" description="Helical" evidence="14">
    <location>
        <begin position="1308"/>
        <end position="1328"/>
    </location>
</feature>
<gene>
    <name evidence="17" type="ORF">D917_00603</name>
</gene>
<dbReference type="InterPro" id="IPR018114">
    <property type="entry name" value="TRYPSIN_HIS"/>
</dbReference>
<keyword evidence="8" id="KW-1015">Disulfide bond</keyword>
<dbReference type="InterPro" id="IPR009003">
    <property type="entry name" value="Peptidase_S1_PA"/>
</dbReference>
<comment type="similarity">
    <text evidence="9">Belongs to the peptidase S1 family. CLIP subfamily.</text>
</comment>
<keyword evidence="7 10" id="KW-0472">Membrane</keyword>
<dbReference type="GO" id="GO:0016020">
    <property type="term" value="C:membrane"/>
    <property type="evidence" value="ECO:0007669"/>
    <property type="project" value="UniProtKB-SubCell"/>
</dbReference>
<evidence type="ECO:0000256" key="2">
    <source>
        <dbReference type="ARBA" id="ARBA00004141"/>
    </source>
</evidence>
<dbReference type="SUPFAM" id="SSF50494">
    <property type="entry name" value="Trypsin-like serine proteases"/>
    <property type="match status" value="2"/>
</dbReference>
<dbReference type="FunFam" id="2.40.10.10:FF:000002">
    <property type="entry name" value="Transmembrane protease serine"/>
    <property type="match status" value="2"/>
</dbReference>
<dbReference type="Proteomes" id="UP000243006">
    <property type="component" value="Unassembled WGS sequence"/>
</dbReference>
<evidence type="ECO:0000256" key="3">
    <source>
        <dbReference type="ARBA" id="ARBA00012050"/>
    </source>
</evidence>
<feature type="compositionally biased region" description="Polar residues" evidence="13">
    <location>
        <begin position="1364"/>
        <end position="1378"/>
    </location>
</feature>
<dbReference type="InterPro" id="IPR001254">
    <property type="entry name" value="Trypsin_dom"/>
</dbReference>
<feature type="domain" description="Peptidase S1" evidence="15">
    <location>
        <begin position="940"/>
        <end position="1028"/>
    </location>
</feature>
<evidence type="ECO:0000256" key="4">
    <source>
        <dbReference type="ARBA" id="ARBA00017161"/>
    </source>
</evidence>
<evidence type="ECO:0000256" key="8">
    <source>
        <dbReference type="ARBA" id="ARBA00023157"/>
    </source>
</evidence>
<keyword evidence="12" id="KW-0175">Coiled coil</keyword>
<dbReference type="InterPro" id="IPR043504">
    <property type="entry name" value="Peptidase_S1_PA_chymotrypsin"/>
</dbReference>
<accession>A0A1Y3E6S4</accession>
<dbReference type="PROSITE" id="PS00134">
    <property type="entry name" value="TRYPSIN_HIS"/>
    <property type="match status" value="1"/>
</dbReference>
<dbReference type="Pfam" id="PF00089">
    <property type="entry name" value="Trypsin"/>
    <property type="match status" value="1"/>
</dbReference>
<dbReference type="GO" id="GO:0006508">
    <property type="term" value="P:proteolysis"/>
    <property type="evidence" value="ECO:0007669"/>
    <property type="project" value="UniProtKB-KW"/>
</dbReference>
<comment type="subcellular location">
    <subcellularLocation>
        <location evidence="2">Membrane</location>
        <topology evidence="2">Multi-pass membrane protein</topology>
    </subcellularLocation>
</comment>
<evidence type="ECO:0000256" key="9">
    <source>
        <dbReference type="ARBA" id="ARBA00024195"/>
    </source>
</evidence>
<evidence type="ECO:0000313" key="18">
    <source>
        <dbReference type="Proteomes" id="UP000243006"/>
    </source>
</evidence>
<reference evidence="17 18" key="1">
    <citation type="submission" date="2015-04" db="EMBL/GenBank/DDBJ databases">
        <title>Draft genome of the roundworm Trichinella nativa.</title>
        <authorList>
            <person name="Mitreva M."/>
        </authorList>
    </citation>
    <scope>NUCLEOTIDE SEQUENCE [LARGE SCALE GENOMIC DNA]</scope>
    <source>
        <strain evidence="17 18">ISS45</strain>
    </source>
</reference>
<name>A0A1Y3E6S4_9BILA</name>
<dbReference type="Gene3D" id="2.40.10.10">
    <property type="entry name" value="Trypsin-like serine proteases"/>
    <property type="match status" value="2"/>
</dbReference>
<feature type="domain" description="Peptidase S1" evidence="15">
    <location>
        <begin position="674"/>
        <end position="935"/>
    </location>
</feature>
<feature type="coiled-coil region" evidence="12">
    <location>
        <begin position="410"/>
        <end position="462"/>
    </location>
</feature>
<keyword evidence="5 10" id="KW-0812">Transmembrane</keyword>
<dbReference type="PANTHER" id="PTHR24252">
    <property type="entry name" value="ACROSIN-RELATED"/>
    <property type="match status" value="1"/>
</dbReference>
<dbReference type="GO" id="GO:0004252">
    <property type="term" value="F:serine-type endopeptidase activity"/>
    <property type="evidence" value="ECO:0007669"/>
    <property type="project" value="InterPro"/>
</dbReference>
<keyword evidence="11" id="KW-0645">Protease</keyword>
<evidence type="ECO:0000256" key="11">
    <source>
        <dbReference type="RuleBase" id="RU363034"/>
    </source>
</evidence>
<dbReference type="InterPro" id="IPR033116">
    <property type="entry name" value="TRYPSIN_SER"/>
</dbReference>